<dbReference type="Pfam" id="PF03692">
    <property type="entry name" value="CxxCxxCC"/>
    <property type="match status" value="1"/>
</dbReference>
<evidence type="ECO:0000313" key="1">
    <source>
        <dbReference type="EMBL" id="EIE25261.1"/>
    </source>
</evidence>
<dbReference type="EMBL" id="AGSI01000004">
    <property type="protein sequence ID" value="EIE25261.1"/>
    <property type="molecule type" value="Genomic_DNA"/>
</dbReference>
<comment type="caution">
    <text evidence="1">The sequence shown here is derived from an EMBL/GenBank/DDBJ whole genome shotgun (WGS) entry which is preliminary data.</text>
</comment>
<reference evidence="1 2" key="1">
    <citation type="journal article" date="2012" name="Genome Biol.">
        <title>The genome of the polar eukaryotic microalga coccomyxa subellipsoidea reveals traits of cold adaptation.</title>
        <authorList>
            <person name="Blanc G."/>
            <person name="Agarkova I."/>
            <person name="Grimwood J."/>
            <person name="Kuo A."/>
            <person name="Brueggeman A."/>
            <person name="Dunigan D."/>
            <person name="Gurnon J."/>
            <person name="Ladunga I."/>
            <person name="Lindquist E."/>
            <person name="Lucas S."/>
            <person name="Pangilinan J."/>
            <person name="Proschold T."/>
            <person name="Salamov A."/>
            <person name="Schmutz J."/>
            <person name="Weeks D."/>
            <person name="Yamada T."/>
            <person name="Claverie J.M."/>
            <person name="Grigoriev I."/>
            <person name="Van Etten J."/>
            <person name="Lomsadze A."/>
            <person name="Borodovsky M."/>
        </authorList>
    </citation>
    <scope>NUCLEOTIDE SEQUENCE [LARGE SCALE GENOMIC DNA]</scope>
    <source>
        <strain evidence="1 2">C-169</strain>
    </source>
</reference>
<accession>I0Z3P2</accession>
<keyword evidence="2" id="KW-1185">Reference proteome</keyword>
<dbReference type="eggNOG" id="ENOG502S9N1">
    <property type="taxonomic scope" value="Eukaryota"/>
</dbReference>
<dbReference type="InterPro" id="IPR005358">
    <property type="entry name" value="Puta_zinc/iron-chelating_dom"/>
</dbReference>
<sequence>MNGVSSRLGNLRVCQSSLSLAHHIPRKGRVFWTACTSTPLEDVYVDQFTGKSFRCTQCGKCCTGAGEVWIDEADVQRLARKVHIQRELFLSRYVKSYSRKPGYWLLRNTNGTQDCIFLRGTECIVNDAKPLQCRTYPFWPELMDPEAWQAERLDMCEGLDHPEACELDVEQAALQLKASTEFFARRDGLQ</sequence>
<dbReference type="PANTHER" id="PTHR35866">
    <property type="entry name" value="PUTATIVE-RELATED"/>
    <property type="match status" value="1"/>
</dbReference>
<dbReference type="RefSeq" id="XP_005649805.1">
    <property type="nucleotide sequence ID" value="XM_005649748.1"/>
</dbReference>
<dbReference type="OrthoDB" id="411785at2759"/>
<gene>
    <name evidence="1" type="ORF">COCSUDRAFT_52813</name>
</gene>
<dbReference type="AlphaFoldDB" id="I0Z3P2"/>
<dbReference type="GeneID" id="17043263"/>
<evidence type="ECO:0008006" key="3">
    <source>
        <dbReference type="Google" id="ProtNLM"/>
    </source>
</evidence>
<protein>
    <recommendedName>
        <fullName evidence="3">YkgJ family cysteine cluster protein</fullName>
    </recommendedName>
</protein>
<name>I0Z3P2_COCSC</name>
<dbReference type="Proteomes" id="UP000007264">
    <property type="component" value="Unassembled WGS sequence"/>
</dbReference>
<dbReference type="KEGG" id="csl:COCSUDRAFT_52813"/>
<proteinExistence type="predicted"/>
<dbReference type="PANTHER" id="PTHR35866:SF1">
    <property type="entry name" value="YKGJ FAMILY CYSTEINE CLUSTER PROTEIN"/>
    <property type="match status" value="1"/>
</dbReference>
<evidence type="ECO:0000313" key="2">
    <source>
        <dbReference type="Proteomes" id="UP000007264"/>
    </source>
</evidence>
<organism evidence="1 2">
    <name type="scientific">Coccomyxa subellipsoidea (strain C-169)</name>
    <name type="common">Green microalga</name>
    <dbReference type="NCBI Taxonomy" id="574566"/>
    <lineage>
        <taxon>Eukaryota</taxon>
        <taxon>Viridiplantae</taxon>
        <taxon>Chlorophyta</taxon>
        <taxon>core chlorophytes</taxon>
        <taxon>Trebouxiophyceae</taxon>
        <taxon>Trebouxiophyceae incertae sedis</taxon>
        <taxon>Coccomyxaceae</taxon>
        <taxon>Coccomyxa</taxon>
        <taxon>Coccomyxa subellipsoidea</taxon>
    </lineage>
</organism>
<feature type="non-terminal residue" evidence="1">
    <location>
        <position position="1"/>
    </location>
</feature>